<evidence type="ECO:0000259" key="11">
    <source>
        <dbReference type="PROSITE" id="PS50156"/>
    </source>
</evidence>
<keyword evidence="3 9" id="KW-0813">Transport</keyword>
<dbReference type="GO" id="GO:0042910">
    <property type="term" value="F:xenobiotic transmembrane transporter activity"/>
    <property type="evidence" value="ECO:0007669"/>
    <property type="project" value="TreeGrafter"/>
</dbReference>
<feature type="transmembrane region" description="Helical" evidence="9">
    <location>
        <begin position="999"/>
        <end position="1022"/>
    </location>
</feature>
<dbReference type="Gene3D" id="3.30.70.1430">
    <property type="entry name" value="Multidrug efflux transporter AcrB pore domain"/>
    <property type="match status" value="2"/>
</dbReference>
<dbReference type="PANTHER" id="PTHR32063:SF13">
    <property type="entry name" value="MULTIDRUG EFFLUX PUMP SUBUNIT ACRB-RELATED"/>
    <property type="match status" value="1"/>
</dbReference>
<dbReference type="GO" id="GO:0005886">
    <property type="term" value="C:plasma membrane"/>
    <property type="evidence" value="ECO:0007669"/>
    <property type="project" value="UniProtKB-SubCell"/>
</dbReference>
<evidence type="ECO:0000256" key="10">
    <source>
        <dbReference type="SAM" id="MobiDB-lite"/>
    </source>
</evidence>
<comment type="similarity">
    <text evidence="2 9">Belongs to the resistance-nodulation-cell division (RND) (TC 2.A.6) family.</text>
</comment>
<evidence type="ECO:0000256" key="3">
    <source>
        <dbReference type="ARBA" id="ARBA00022448"/>
    </source>
</evidence>
<dbReference type="FunFam" id="1.20.1640.10:FF:000001">
    <property type="entry name" value="Efflux pump membrane transporter"/>
    <property type="match status" value="1"/>
</dbReference>
<protein>
    <recommendedName>
        <fullName evidence="9">Efflux pump membrane transporter</fullName>
    </recommendedName>
</protein>
<evidence type="ECO:0000313" key="13">
    <source>
        <dbReference type="Proteomes" id="UP000288395"/>
    </source>
</evidence>
<proteinExistence type="inferred from homology"/>
<dbReference type="Proteomes" id="UP000288395">
    <property type="component" value="Unassembled WGS sequence"/>
</dbReference>
<evidence type="ECO:0000256" key="4">
    <source>
        <dbReference type="ARBA" id="ARBA00022475"/>
    </source>
</evidence>
<sequence>MLRFFIDRPLFASVISIIIMIAGIVAIRALPIEQYPDVVPPQVVVSATYPGASADILANSVAAPLEQEINGVDDMLYMETTSTDSGMLQISVSFAMGTDPDQATINVNNRVQAATSRLPQTVRDLGVRVESRSTNILMVPVLYSEGGTINTLEMSNYALLNVLDELVRVEGVGDASLFGPQDYSMRIWTDPAKLAEFDLSPMDVASAIREQNAQYAAGQFGAQPTPEETAFTISATTNTQLSSPEEFANVIIRSDTDGNVIRVGDVARTELGAQSYAFSAIYNNQDAVPMGIFLQPGANALETATNVRNALADMSERFPEGMNYYVPYDTTEFIQISVNEVIITLIIAVILVVLVTFLFLQHLRATLIPIAAIPVSLIGTFAGMQAMGFSINMLTLFGLVLAIGIVVDNAIIVMENVERLISEKGMKAKEASIETMQQVAGAVVSSTLVLVAVFAPVAFLGGLSGELYRQFAVTIAVSVVVSGIVALTLTPAMCALLLDKQAKKVAKPFQIFNRGFEKLTNGFENTVAFLIRRWILGIALFAGFCVLTVALMLRMPSSLVPGEDQGVALAVAQLPALSSLQRTEEFRNELSEQIRGLEGVDDFTTFAGFDIIASSLRSNALAGFVNLSDWSERQAPGLSASEIAEQIMGMGFGMQEANVFVFVPPPIQGLSLTGGVEGYLQVRGESDALQINAIAQEVVAALNERPELVGVRSTLETNIPRYMIHVDREKAKAVDVSLDQLFGTMQATIGSMYVNDFTFQGRLWQVNLQAEGEYRANSEDLRNVYVRSNTGEMVPVDSLVTLERVSGADILNRFNLYGAAKIMGDPAPGYTTGQAKDAMDAVVREFQQEENIQMGWIGEAFQLDEAAGAAGSAFGLGLLMVLLILVAQYERITLPFAVATAVPFAVFGGALASMLKGFPNDVYFQVGLLVLIGLAAKNAILIVEFAAQNRKEGMSSTDAAVAAARQRFRAIIMTAATFIIGTLPLVFATGAGAVSRQEIGTVVVGGMVAASSLALLFVPLAYKLLEDVTTWRNERKTQGKKDSGNASDENKDSNHA</sequence>
<feature type="transmembrane region" description="Helical" evidence="9">
    <location>
        <begin position="968"/>
        <end position="987"/>
    </location>
</feature>
<evidence type="ECO:0000313" key="12">
    <source>
        <dbReference type="EMBL" id="RUO22274.1"/>
    </source>
</evidence>
<dbReference type="InterPro" id="IPR004764">
    <property type="entry name" value="MdtF-like"/>
</dbReference>
<reference evidence="13" key="1">
    <citation type="journal article" date="2018" name="Front. Microbiol.">
        <title>Genome-Based Analysis Reveals the Taxonomy and Diversity of the Family Idiomarinaceae.</title>
        <authorList>
            <person name="Liu Y."/>
            <person name="Lai Q."/>
            <person name="Shao Z."/>
        </authorList>
    </citation>
    <scope>NUCLEOTIDE SEQUENCE [LARGE SCALE GENOMIC DNA]</scope>
    <source>
        <strain evidence="13">GBPy7</strain>
    </source>
</reference>
<evidence type="ECO:0000256" key="2">
    <source>
        <dbReference type="ARBA" id="ARBA00010942"/>
    </source>
</evidence>
<dbReference type="Gene3D" id="1.20.1640.10">
    <property type="entry name" value="Multidrug efflux transporter AcrB transmembrane domain"/>
    <property type="match status" value="2"/>
</dbReference>
<dbReference type="SUPFAM" id="SSF82866">
    <property type="entry name" value="Multidrug efflux transporter AcrB transmembrane domain"/>
    <property type="match status" value="2"/>
</dbReference>
<feature type="transmembrane region" description="Helical" evidence="9">
    <location>
        <begin position="9"/>
        <end position="30"/>
    </location>
</feature>
<feature type="transmembrane region" description="Helical" evidence="9">
    <location>
        <begin position="341"/>
        <end position="360"/>
    </location>
</feature>
<dbReference type="NCBIfam" id="TIGR00915">
    <property type="entry name" value="2A0602"/>
    <property type="match status" value="1"/>
</dbReference>
<evidence type="ECO:0000256" key="7">
    <source>
        <dbReference type="ARBA" id="ARBA00022989"/>
    </source>
</evidence>
<keyword evidence="6 9" id="KW-0812">Transmembrane</keyword>
<dbReference type="InterPro" id="IPR027463">
    <property type="entry name" value="AcrB_DN_DC_subdom"/>
</dbReference>
<dbReference type="OrthoDB" id="9757904at2"/>
<dbReference type="PROSITE" id="PS50156">
    <property type="entry name" value="SSD"/>
    <property type="match status" value="1"/>
</dbReference>
<dbReference type="SUPFAM" id="SSF82693">
    <property type="entry name" value="Multidrug efflux transporter AcrB pore domain, PN1, PN2, PC1 and PC2 subdomains"/>
    <property type="match status" value="3"/>
</dbReference>
<organism evidence="12 13">
    <name type="scientific">Aliidiomarina iranensis</name>
    <dbReference type="NCBI Taxonomy" id="1434071"/>
    <lineage>
        <taxon>Bacteria</taxon>
        <taxon>Pseudomonadati</taxon>
        <taxon>Pseudomonadota</taxon>
        <taxon>Gammaproteobacteria</taxon>
        <taxon>Alteromonadales</taxon>
        <taxon>Idiomarinaceae</taxon>
        <taxon>Aliidiomarina</taxon>
    </lineage>
</organism>
<dbReference type="Pfam" id="PF00873">
    <property type="entry name" value="ACR_tran"/>
    <property type="match status" value="1"/>
</dbReference>
<evidence type="ECO:0000256" key="9">
    <source>
        <dbReference type="RuleBase" id="RU364070"/>
    </source>
</evidence>
<keyword evidence="13" id="KW-1185">Reference proteome</keyword>
<feature type="transmembrane region" description="Helical" evidence="9">
    <location>
        <begin position="393"/>
        <end position="417"/>
    </location>
</feature>
<comment type="subcellular location">
    <subcellularLocation>
        <location evidence="1 9">Cell inner membrane</location>
        <topology evidence="1 9">Multi-pass membrane protein</topology>
    </subcellularLocation>
</comment>
<keyword evidence="5 9" id="KW-0997">Cell inner membrane</keyword>
<feature type="region of interest" description="Disordered" evidence="10">
    <location>
        <begin position="1034"/>
        <end position="1056"/>
    </location>
</feature>
<dbReference type="InterPro" id="IPR000731">
    <property type="entry name" value="SSD"/>
</dbReference>
<keyword evidence="8 9" id="KW-0472">Membrane</keyword>
<accession>A0A432VZT9</accession>
<feature type="transmembrane region" description="Helical" evidence="9">
    <location>
        <begin position="922"/>
        <end position="947"/>
    </location>
</feature>
<feature type="transmembrane region" description="Helical" evidence="9">
    <location>
        <begin position="534"/>
        <end position="553"/>
    </location>
</feature>
<dbReference type="PANTHER" id="PTHR32063">
    <property type="match status" value="1"/>
</dbReference>
<evidence type="ECO:0000256" key="5">
    <source>
        <dbReference type="ARBA" id="ARBA00022519"/>
    </source>
</evidence>
<feature type="transmembrane region" description="Helical" evidence="9">
    <location>
        <begin position="894"/>
        <end position="916"/>
    </location>
</feature>
<evidence type="ECO:0000256" key="8">
    <source>
        <dbReference type="ARBA" id="ARBA00023136"/>
    </source>
</evidence>
<evidence type="ECO:0000256" key="1">
    <source>
        <dbReference type="ARBA" id="ARBA00004429"/>
    </source>
</evidence>
<dbReference type="NCBIfam" id="NF000282">
    <property type="entry name" value="RND_permease_1"/>
    <property type="match status" value="1"/>
</dbReference>
<dbReference type="Gene3D" id="3.30.2090.10">
    <property type="entry name" value="Multidrug efflux transporter AcrB TolC docking domain, DN and DC subdomains"/>
    <property type="match status" value="2"/>
</dbReference>
<comment type="caution">
    <text evidence="12">The sequence shown here is derived from an EMBL/GenBank/DDBJ whole genome shotgun (WGS) entry which is preliminary data.</text>
</comment>
<keyword evidence="7 9" id="KW-1133">Transmembrane helix</keyword>
<keyword evidence="4" id="KW-1003">Cell membrane</keyword>
<dbReference type="AlphaFoldDB" id="A0A432VZT9"/>
<feature type="transmembrane region" description="Helical" evidence="9">
    <location>
        <begin position="438"/>
        <end position="459"/>
    </location>
</feature>
<dbReference type="Gene3D" id="3.30.70.1320">
    <property type="entry name" value="Multidrug efflux transporter AcrB pore domain like"/>
    <property type="match status" value="1"/>
</dbReference>
<feature type="transmembrane region" description="Helical" evidence="9">
    <location>
        <begin position="471"/>
        <end position="498"/>
    </location>
</feature>
<dbReference type="InterPro" id="IPR001036">
    <property type="entry name" value="Acrflvin-R"/>
</dbReference>
<dbReference type="FunFam" id="3.30.70.1430:FF:000001">
    <property type="entry name" value="Efflux pump membrane transporter"/>
    <property type="match status" value="1"/>
</dbReference>
<dbReference type="EMBL" id="PIPJ01000002">
    <property type="protein sequence ID" value="RUO22274.1"/>
    <property type="molecule type" value="Genomic_DNA"/>
</dbReference>
<dbReference type="GO" id="GO:0009636">
    <property type="term" value="P:response to toxic substance"/>
    <property type="evidence" value="ECO:0007669"/>
    <property type="project" value="UniProtKB-ARBA"/>
</dbReference>
<feature type="domain" description="SSD" evidence="11">
    <location>
        <begin position="401"/>
        <end position="496"/>
    </location>
</feature>
<dbReference type="RefSeq" id="WP_126765693.1">
    <property type="nucleotide sequence ID" value="NZ_PIPJ01000002.1"/>
</dbReference>
<dbReference type="GO" id="GO:0015562">
    <property type="term" value="F:efflux transmembrane transporter activity"/>
    <property type="evidence" value="ECO:0007669"/>
    <property type="project" value="InterPro"/>
</dbReference>
<evidence type="ECO:0000256" key="6">
    <source>
        <dbReference type="ARBA" id="ARBA00022692"/>
    </source>
</evidence>
<name>A0A432VZT9_9GAMM</name>
<dbReference type="PRINTS" id="PR00702">
    <property type="entry name" value="ACRIFLAVINRP"/>
</dbReference>
<dbReference type="Gene3D" id="3.30.70.1440">
    <property type="entry name" value="Multidrug efflux transporter AcrB pore domain"/>
    <property type="match status" value="1"/>
</dbReference>
<dbReference type="SUPFAM" id="SSF82714">
    <property type="entry name" value="Multidrug efflux transporter AcrB TolC docking domain, DN and DC subdomains"/>
    <property type="match status" value="2"/>
</dbReference>
<feature type="transmembrane region" description="Helical" evidence="9">
    <location>
        <begin position="866"/>
        <end position="887"/>
    </location>
</feature>
<feature type="transmembrane region" description="Helical" evidence="9">
    <location>
        <begin position="367"/>
        <end position="387"/>
    </location>
</feature>
<gene>
    <name evidence="12" type="ORF">CWE08_03550</name>
</gene>